<evidence type="ECO:0000313" key="1">
    <source>
        <dbReference type="EMBL" id="QDU25860.1"/>
    </source>
</evidence>
<dbReference type="InterPro" id="IPR009078">
    <property type="entry name" value="Ferritin-like_SF"/>
</dbReference>
<gene>
    <name evidence="1" type="ORF">ETAA8_09320</name>
</gene>
<protein>
    <recommendedName>
        <fullName evidence="3">Ferritin-like domain-containing protein</fullName>
    </recommendedName>
</protein>
<evidence type="ECO:0000313" key="2">
    <source>
        <dbReference type="Proteomes" id="UP000315017"/>
    </source>
</evidence>
<accession>A0A517Y6L8</accession>
<dbReference type="AlphaFoldDB" id="A0A517Y6L8"/>
<sequence>MPIVGCTQSILPERDGACTVNESVKIEHPKLVRLLQLAYSAEKAAAFAYIGHAGSVKNPGEKVAIKQIELDEWQHRETVLSIMGRYEILPSRYNEIKYHVIGRIISASCYVIGWFMPYYFAGRLESGNVCEYFVMMRYFNEVGITEHDEVLYEMGMKEKEHEVYFQKGLENNRLLPLFEKIFGWGKKSSFNDIDLENKSPVEESKGYCKHRK</sequence>
<dbReference type="CDD" id="cd00657">
    <property type="entry name" value="Ferritin_like"/>
    <property type="match status" value="1"/>
</dbReference>
<dbReference type="EMBL" id="CP036274">
    <property type="protein sequence ID" value="QDU25860.1"/>
    <property type="molecule type" value="Genomic_DNA"/>
</dbReference>
<dbReference type="RefSeq" id="WP_202921552.1">
    <property type="nucleotide sequence ID" value="NZ_CP036274.1"/>
</dbReference>
<proteinExistence type="predicted"/>
<evidence type="ECO:0008006" key="3">
    <source>
        <dbReference type="Google" id="ProtNLM"/>
    </source>
</evidence>
<organism evidence="1 2">
    <name type="scientific">Anatilimnocola aggregata</name>
    <dbReference type="NCBI Taxonomy" id="2528021"/>
    <lineage>
        <taxon>Bacteria</taxon>
        <taxon>Pseudomonadati</taxon>
        <taxon>Planctomycetota</taxon>
        <taxon>Planctomycetia</taxon>
        <taxon>Pirellulales</taxon>
        <taxon>Pirellulaceae</taxon>
        <taxon>Anatilimnocola</taxon>
    </lineage>
</organism>
<name>A0A517Y6L8_9BACT</name>
<dbReference type="Proteomes" id="UP000315017">
    <property type="component" value="Chromosome"/>
</dbReference>
<dbReference type="SUPFAM" id="SSF47240">
    <property type="entry name" value="Ferritin-like"/>
    <property type="match status" value="1"/>
</dbReference>
<keyword evidence="2" id="KW-1185">Reference proteome</keyword>
<dbReference type="KEGG" id="aagg:ETAA8_09320"/>
<reference evidence="1 2" key="1">
    <citation type="submission" date="2019-02" db="EMBL/GenBank/DDBJ databases">
        <title>Deep-cultivation of Planctomycetes and their phenomic and genomic characterization uncovers novel biology.</title>
        <authorList>
            <person name="Wiegand S."/>
            <person name="Jogler M."/>
            <person name="Boedeker C."/>
            <person name="Pinto D."/>
            <person name="Vollmers J."/>
            <person name="Rivas-Marin E."/>
            <person name="Kohn T."/>
            <person name="Peeters S.H."/>
            <person name="Heuer A."/>
            <person name="Rast P."/>
            <person name="Oberbeckmann S."/>
            <person name="Bunk B."/>
            <person name="Jeske O."/>
            <person name="Meyerdierks A."/>
            <person name="Storesund J.E."/>
            <person name="Kallscheuer N."/>
            <person name="Luecker S."/>
            <person name="Lage O.M."/>
            <person name="Pohl T."/>
            <person name="Merkel B.J."/>
            <person name="Hornburger P."/>
            <person name="Mueller R.-W."/>
            <person name="Bruemmer F."/>
            <person name="Labrenz M."/>
            <person name="Spormann A.M."/>
            <person name="Op den Camp H."/>
            <person name="Overmann J."/>
            <person name="Amann R."/>
            <person name="Jetten M.S.M."/>
            <person name="Mascher T."/>
            <person name="Medema M.H."/>
            <person name="Devos D.P."/>
            <person name="Kaster A.-K."/>
            <person name="Ovreas L."/>
            <person name="Rohde M."/>
            <person name="Galperin M.Y."/>
            <person name="Jogler C."/>
        </authorList>
    </citation>
    <scope>NUCLEOTIDE SEQUENCE [LARGE SCALE GENOMIC DNA]</scope>
    <source>
        <strain evidence="1 2">ETA_A8</strain>
    </source>
</reference>